<dbReference type="Proteomes" id="UP001153069">
    <property type="component" value="Unassembled WGS sequence"/>
</dbReference>
<comment type="caution">
    <text evidence="2">The sequence shown here is derived from an EMBL/GenBank/DDBJ whole genome shotgun (WGS) entry which is preliminary data.</text>
</comment>
<evidence type="ECO:0000313" key="2">
    <source>
        <dbReference type="EMBL" id="CAB9519518.1"/>
    </source>
</evidence>
<protein>
    <submittedName>
        <fullName evidence="2">Uncharacterized protein</fullName>
    </submittedName>
</protein>
<accession>A0A9N8HLE3</accession>
<organism evidence="2 3">
    <name type="scientific">Seminavis robusta</name>
    <dbReference type="NCBI Taxonomy" id="568900"/>
    <lineage>
        <taxon>Eukaryota</taxon>
        <taxon>Sar</taxon>
        <taxon>Stramenopiles</taxon>
        <taxon>Ochrophyta</taxon>
        <taxon>Bacillariophyta</taxon>
        <taxon>Bacillariophyceae</taxon>
        <taxon>Bacillariophycidae</taxon>
        <taxon>Naviculales</taxon>
        <taxon>Naviculaceae</taxon>
        <taxon>Seminavis</taxon>
    </lineage>
</organism>
<sequence length="470" mass="53229">MIVWPTSGDWSHFDLSRRRRWHESSSSPPGSDVSSESSPLDHSPSNASSIINNNYSTFSSSLPEQRQVASKESDFYNHPAYHHHDWWWRWLLSRQSPSSRKKSLSLLAIGVSEQPPPRPSLRPYPHHPYYYYHVSPLGCSWRVLYVTLLFTGLLAFYFQYHHHQDDGTFTTGDRRHYYTKATAEWDHNIYSPVMATSSSNSPHAHFLLAQLSVDGLTDISSRPNRAYARTKGMDYVQYAQGRHIDKACFDKIALLNMIMDKQQQQDHDNNHHHHPPGILSPLLTSLPTRVEYDAVALLPPDAIVTNLDSSIFDALPQDKLVAIAGWTNHNTDNHDVEITSQTGIVFFNLRHPYAHTVAKRWWDLVVEPFGMSCGAGNDLALLVDAIASVTTTATDAEAIMEPLKERRNGFVSIPVVGDRPSQEDMMRGIVLPTPGNRVDGLLKERANVQVQLQTTADSVCYRFYPKCDVL</sequence>
<dbReference type="EMBL" id="CAICTM010001021">
    <property type="protein sequence ID" value="CAB9519518.1"/>
    <property type="molecule type" value="Genomic_DNA"/>
</dbReference>
<proteinExistence type="predicted"/>
<evidence type="ECO:0000313" key="3">
    <source>
        <dbReference type="Proteomes" id="UP001153069"/>
    </source>
</evidence>
<evidence type="ECO:0000256" key="1">
    <source>
        <dbReference type="SAM" id="MobiDB-lite"/>
    </source>
</evidence>
<feature type="compositionally biased region" description="Low complexity" evidence="1">
    <location>
        <begin position="24"/>
        <end position="46"/>
    </location>
</feature>
<feature type="region of interest" description="Disordered" evidence="1">
    <location>
        <begin position="21"/>
        <end position="46"/>
    </location>
</feature>
<reference evidence="2" key="1">
    <citation type="submission" date="2020-06" db="EMBL/GenBank/DDBJ databases">
        <authorList>
            <consortium name="Plant Systems Biology data submission"/>
        </authorList>
    </citation>
    <scope>NUCLEOTIDE SEQUENCE</scope>
    <source>
        <strain evidence="2">D6</strain>
    </source>
</reference>
<keyword evidence="3" id="KW-1185">Reference proteome</keyword>
<dbReference type="OrthoDB" id="54239at2759"/>
<dbReference type="AlphaFoldDB" id="A0A9N8HLE3"/>
<name>A0A9N8HLE3_9STRA</name>
<gene>
    <name evidence="2" type="ORF">SEMRO_1023_G232490.1</name>
</gene>